<dbReference type="EMBL" id="JANBTX010000917">
    <property type="protein sequence ID" value="KAJ2678149.1"/>
    <property type="molecule type" value="Genomic_DNA"/>
</dbReference>
<evidence type="ECO:0000313" key="1">
    <source>
        <dbReference type="EMBL" id="KAJ2678149.1"/>
    </source>
</evidence>
<accession>A0A9W8G9U3</accession>
<organism evidence="1 2">
    <name type="scientific">Coemansia spiralis</name>
    <dbReference type="NCBI Taxonomy" id="417178"/>
    <lineage>
        <taxon>Eukaryota</taxon>
        <taxon>Fungi</taxon>
        <taxon>Fungi incertae sedis</taxon>
        <taxon>Zoopagomycota</taxon>
        <taxon>Kickxellomycotina</taxon>
        <taxon>Kickxellomycetes</taxon>
        <taxon>Kickxellales</taxon>
        <taxon>Kickxellaceae</taxon>
        <taxon>Coemansia</taxon>
    </lineage>
</organism>
<dbReference type="Proteomes" id="UP001151516">
    <property type="component" value="Unassembled WGS sequence"/>
</dbReference>
<protein>
    <submittedName>
        <fullName evidence="1">Uncharacterized protein</fullName>
    </submittedName>
</protein>
<feature type="non-terminal residue" evidence="1">
    <location>
        <position position="74"/>
    </location>
</feature>
<proteinExistence type="predicted"/>
<dbReference type="OrthoDB" id="5518140at2759"/>
<comment type="caution">
    <text evidence="1">The sequence shown here is derived from an EMBL/GenBank/DDBJ whole genome shotgun (WGS) entry which is preliminary data.</text>
</comment>
<gene>
    <name evidence="1" type="ORF">IWW39_006545</name>
</gene>
<sequence>MRNLFAFDRNRIVNLDRLKAIEEPDVFTLEDIFSFGNLVYAQYDVNYRRLGDNGGHTSNIINSCKYILAGDQAN</sequence>
<dbReference type="AlphaFoldDB" id="A0A9W8G9U3"/>
<keyword evidence="2" id="KW-1185">Reference proteome</keyword>
<name>A0A9W8G9U3_9FUNG</name>
<evidence type="ECO:0000313" key="2">
    <source>
        <dbReference type="Proteomes" id="UP001151516"/>
    </source>
</evidence>
<reference evidence="1" key="1">
    <citation type="submission" date="2022-07" db="EMBL/GenBank/DDBJ databases">
        <title>Phylogenomic reconstructions and comparative analyses of Kickxellomycotina fungi.</title>
        <authorList>
            <person name="Reynolds N.K."/>
            <person name="Stajich J.E."/>
            <person name="Barry K."/>
            <person name="Grigoriev I.V."/>
            <person name="Crous P."/>
            <person name="Smith M.E."/>
        </authorList>
    </citation>
    <scope>NUCLEOTIDE SEQUENCE</scope>
    <source>
        <strain evidence="1">CBS 109367</strain>
    </source>
</reference>